<dbReference type="PANTHER" id="PTHR23189">
    <property type="entry name" value="RNA RECOGNITION MOTIF-CONTAINING"/>
    <property type="match status" value="1"/>
</dbReference>
<feature type="region of interest" description="Disordered" evidence="3">
    <location>
        <begin position="240"/>
        <end position="263"/>
    </location>
</feature>
<dbReference type="Proteomes" id="UP000030754">
    <property type="component" value="Unassembled WGS sequence"/>
</dbReference>
<dbReference type="InterPro" id="IPR000504">
    <property type="entry name" value="RRM_dom"/>
</dbReference>
<dbReference type="EMBL" id="HG723717">
    <property type="protein sequence ID" value="CDJ66668.1"/>
    <property type="molecule type" value="Genomic_DNA"/>
</dbReference>
<protein>
    <submittedName>
        <fullName evidence="5">RNA binding protein, putative</fullName>
    </submittedName>
</protein>
<organism evidence="5 6">
    <name type="scientific">Eimeria necatrix</name>
    <dbReference type="NCBI Taxonomy" id="51315"/>
    <lineage>
        <taxon>Eukaryota</taxon>
        <taxon>Sar</taxon>
        <taxon>Alveolata</taxon>
        <taxon>Apicomplexa</taxon>
        <taxon>Conoidasida</taxon>
        <taxon>Coccidia</taxon>
        <taxon>Eucoccidiorida</taxon>
        <taxon>Eimeriorina</taxon>
        <taxon>Eimeriidae</taxon>
        <taxon>Eimeria</taxon>
    </lineage>
</organism>
<evidence type="ECO:0000256" key="2">
    <source>
        <dbReference type="PROSITE-ProRule" id="PRU00176"/>
    </source>
</evidence>
<dbReference type="SMART" id="SM00360">
    <property type="entry name" value="RRM"/>
    <property type="match status" value="2"/>
</dbReference>
<dbReference type="VEuPathDB" id="ToxoDB:ENH_00023470"/>
<feature type="region of interest" description="Disordered" evidence="3">
    <location>
        <begin position="464"/>
        <end position="487"/>
    </location>
</feature>
<accession>U6MUA8</accession>
<feature type="domain" description="RRM" evidence="4">
    <location>
        <begin position="71"/>
        <end position="143"/>
    </location>
</feature>
<feature type="domain" description="RRM" evidence="4">
    <location>
        <begin position="153"/>
        <end position="235"/>
    </location>
</feature>
<feature type="region of interest" description="Disordered" evidence="3">
    <location>
        <begin position="368"/>
        <end position="445"/>
    </location>
</feature>
<dbReference type="RefSeq" id="XP_013435135.1">
    <property type="nucleotide sequence ID" value="XM_013579681.1"/>
</dbReference>
<dbReference type="PROSITE" id="PS50102">
    <property type="entry name" value="RRM"/>
    <property type="match status" value="2"/>
</dbReference>
<evidence type="ECO:0000313" key="6">
    <source>
        <dbReference type="Proteomes" id="UP000030754"/>
    </source>
</evidence>
<proteinExistence type="predicted"/>
<dbReference type="AlphaFoldDB" id="U6MUA8"/>
<reference evidence="5" key="2">
    <citation type="submission" date="2013-10" db="EMBL/GenBank/DDBJ databases">
        <authorList>
            <person name="Aslett M."/>
        </authorList>
    </citation>
    <scope>NUCLEOTIDE SEQUENCE [LARGE SCALE GENOMIC DNA]</scope>
    <source>
        <strain evidence="5">Houghton</strain>
    </source>
</reference>
<keyword evidence="1 2" id="KW-0694">RNA-binding</keyword>
<keyword evidence="6" id="KW-1185">Reference proteome</keyword>
<dbReference type="InterPro" id="IPR012677">
    <property type="entry name" value="Nucleotide-bd_a/b_plait_sf"/>
</dbReference>
<gene>
    <name evidence="5" type="ORF">ENH_00023470</name>
</gene>
<dbReference type="Pfam" id="PF00076">
    <property type="entry name" value="RRM_1"/>
    <property type="match status" value="2"/>
</dbReference>
<evidence type="ECO:0000256" key="1">
    <source>
        <dbReference type="ARBA" id="ARBA00022884"/>
    </source>
</evidence>
<dbReference type="Gene3D" id="3.30.70.330">
    <property type="match status" value="2"/>
</dbReference>
<name>U6MUA8_9EIME</name>
<reference evidence="5" key="1">
    <citation type="submission" date="2013-10" db="EMBL/GenBank/DDBJ databases">
        <title>Genomic analysis of the causative agents of coccidiosis in chickens.</title>
        <authorList>
            <person name="Reid A.J."/>
            <person name="Blake D."/>
            <person name="Billington K."/>
            <person name="Browne H."/>
            <person name="Dunn M."/>
            <person name="Hung S."/>
            <person name="Kawahara F."/>
            <person name="Miranda-Saavedra D."/>
            <person name="Mourier T."/>
            <person name="Nagra H."/>
            <person name="Otto T.D."/>
            <person name="Rawlings N."/>
            <person name="Sanchez A."/>
            <person name="Sanders M."/>
            <person name="Subramaniam C."/>
            <person name="Tay Y."/>
            <person name="Dear P."/>
            <person name="Doerig C."/>
            <person name="Gruber A."/>
            <person name="Parkinson J."/>
            <person name="Shirley M."/>
            <person name="Wan K.L."/>
            <person name="Berriman M."/>
            <person name="Tomley F."/>
            <person name="Pain A."/>
        </authorList>
    </citation>
    <scope>NUCLEOTIDE SEQUENCE [LARGE SCALE GENOMIC DNA]</scope>
    <source>
        <strain evidence="5">Houghton</strain>
    </source>
</reference>
<evidence type="ECO:0000313" key="5">
    <source>
        <dbReference type="EMBL" id="CDJ66668.1"/>
    </source>
</evidence>
<dbReference type="OrthoDB" id="332077at2759"/>
<feature type="compositionally biased region" description="Pro residues" evidence="3">
    <location>
        <begin position="397"/>
        <end position="414"/>
    </location>
</feature>
<dbReference type="SUPFAM" id="SSF54928">
    <property type="entry name" value="RNA-binding domain, RBD"/>
    <property type="match status" value="2"/>
</dbReference>
<dbReference type="GeneID" id="25472517"/>
<sequence>MTDPSYASAIGAYPPYSAYPYAAAGAPQPAAAAAAAAAAPEYQWGAWGAPAARPSPSTLDPETEPDALQSRCLFFGRLSPEVKEDVLRSICQQFGDIRKITTYPEKHMAFVEFYDIRHAEAAREALRATEIAGKKAEVQYSAIKRPDKDSNMGTLYIRPTNGMSSSTTLSDPNSLDAYRRLFSSYGDIKKVSVNRKRDSEKFVEYHDVRDAAKALEALNGHNFNGVTLQICFAQNASRTFNREPASRRTGASRTPEGLGYGPYRGTPYSAPSMRFVSPYSSPPVLGPPPSYGPYGVCPVQPGGPSYGATPYGYQQQQQPAPPAAAAAAAAAAGASYNPSWPPSAVPPAAAPVGGPPYGGPPRGPMPMPVYGGPPAGVPAPWRPPQLRSKGGRHWGPPGAPRGPPGAPGGPPEGPPEGSVRGAREVGPPGSGRGRRRSVATTTAAAAAATGQQLQQQQQQQLQQQLQQQGGLQWSGQELLSKGPWLRF</sequence>
<evidence type="ECO:0000259" key="4">
    <source>
        <dbReference type="PROSITE" id="PS50102"/>
    </source>
</evidence>
<dbReference type="GO" id="GO:0003723">
    <property type="term" value="F:RNA binding"/>
    <property type="evidence" value="ECO:0007669"/>
    <property type="project" value="UniProtKB-UniRule"/>
</dbReference>
<dbReference type="InterPro" id="IPR035979">
    <property type="entry name" value="RBD_domain_sf"/>
</dbReference>
<evidence type="ECO:0000256" key="3">
    <source>
        <dbReference type="SAM" id="MobiDB-lite"/>
    </source>
</evidence>
<dbReference type="CDD" id="cd12276">
    <property type="entry name" value="RRM2_MEI2_EAR1_like"/>
    <property type="match status" value="1"/>
</dbReference>